<feature type="signal peptide" evidence="1">
    <location>
        <begin position="1"/>
        <end position="22"/>
    </location>
</feature>
<dbReference type="PANTHER" id="PTHR44086">
    <property type="entry name" value="THIOSULFATE SULFURTRANSFERASE RDL2, MITOCHONDRIAL-RELATED"/>
    <property type="match status" value="1"/>
</dbReference>
<dbReference type="GO" id="GO:0004792">
    <property type="term" value="F:thiosulfate-cyanide sulfurtransferase activity"/>
    <property type="evidence" value="ECO:0007669"/>
    <property type="project" value="TreeGrafter"/>
</dbReference>
<dbReference type="CDD" id="cd00158">
    <property type="entry name" value="RHOD"/>
    <property type="match status" value="1"/>
</dbReference>
<dbReference type="PROSITE" id="PS50206">
    <property type="entry name" value="RHODANESE_3"/>
    <property type="match status" value="1"/>
</dbReference>
<dbReference type="EMBL" id="CP042425">
    <property type="protein sequence ID" value="QEL19201.1"/>
    <property type="molecule type" value="Genomic_DNA"/>
</dbReference>
<feature type="domain" description="Rhodanese" evidence="2">
    <location>
        <begin position="40"/>
        <end position="131"/>
    </location>
</feature>
<feature type="chain" id="PRO_5022799090" evidence="1">
    <location>
        <begin position="23"/>
        <end position="133"/>
    </location>
</feature>
<accession>A0A5C1AJ52</accession>
<reference evidence="4" key="1">
    <citation type="submission" date="2019-08" db="EMBL/GenBank/DDBJ databases">
        <title>Limnoglobus roseus gen. nov., sp. nov., a novel freshwater planctomycete with a giant genome from the family Gemmataceae.</title>
        <authorList>
            <person name="Kulichevskaya I.S."/>
            <person name="Naumoff D.G."/>
            <person name="Miroshnikov K."/>
            <person name="Ivanova A."/>
            <person name="Philippov D.A."/>
            <person name="Hakobyan A."/>
            <person name="Rijpstra I.C."/>
            <person name="Sinninghe Damste J.S."/>
            <person name="Liesack W."/>
            <person name="Dedysh S.N."/>
        </authorList>
    </citation>
    <scope>NUCLEOTIDE SEQUENCE [LARGE SCALE GENOMIC DNA]</scope>
    <source>
        <strain evidence="4">PX52</strain>
    </source>
</reference>
<dbReference type="Proteomes" id="UP000324974">
    <property type="component" value="Chromosome"/>
</dbReference>
<dbReference type="Gene3D" id="3.40.250.10">
    <property type="entry name" value="Rhodanese-like domain"/>
    <property type="match status" value="1"/>
</dbReference>
<dbReference type="PANTHER" id="PTHR44086:SF10">
    <property type="entry name" value="THIOSULFATE SULFURTRANSFERASE_RHODANESE-LIKE DOMAIN-CONTAINING PROTEIN 3"/>
    <property type="match status" value="1"/>
</dbReference>
<evidence type="ECO:0000313" key="3">
    <source>
        <dbReference type="EMBL" id="QEL19201.1"/>
    </source>
</evidence>
<dbReference type="SMART" id="SM00450">
    <property type="entry name" value="RHOD"/>
    <property type="match status" value="1"/>
</dbReference>
<dbReference type="OrthoDB" id="9802991at2"/>
<evidence type="ECO:0000259" key="2">
    <source>
        <dbReference type="PROSITE" id="PS50206"/>
    </source>
</evidence>
<gene>
    <name evidence="3" type="ORF">PX52LOC_06261</name>
</gene>
<proteinExistence type="predicted"/>
<dbReference type="KEGG" id="lrs:PX52LOC_06261"/>
<evidence type="ECO:0000256" key="1">
    <source>
        <dbReference type="SAM" id="SignalP"/>
    </source>
</evidence>
<dbReference type="Pfam" id="PF00581">
    <property type="entry name" value="Rhodanese"/>
    <property type="match status" value="1"/>
</dbReference>
<protein>
    <submittedName>
        <fullName evidence="3">Rhodanese-like domain-containing protein</fullName>
    </submittedName>
</protein>
<sequence>MRHAIVLTAAFAIVAGFSPVRAEEQTFPNITHDELTKAIKDKKVTLIDVNGSDSYKQGHIPTALNYDEIEKDLAKKLPEDKGALVVAYCGSEKCTAYRTAAAAAKKLGYTNVKHYAKGIAGWKASGEKVDAVK</sequence>
<organism evidence="3 4">
    <name type="scientific">Limnoglobus roseus</name>
    <dbReference type="NCBI Taxonomy" id="2598579"/>
    <lineage>
        <taxon>Bacteria</taxon>
        <taxon>Pseudomonadati</taxon>
        <taxon>Planctomycetota</taxon>
        <taxon>Planctomycetia</taxon>
        <taxon>Gemmatales</taxon>
        <taxon>Gemmataceae</taxon>
        <taxon>Limnoglobus</taxon>
    </lineage>
</organism>
<dbReference type="SUPFAM" id="SSF52821">
    <property type="entry name" value="Rhodanese/Cell cycle control phosphatase"/>
    <property type="match status" value="1"/>
</dbReference>
<dbReference type="AlphaFoldDB" id="A0A5C1AJ52"/>
<name>A0A5C1AJ52_9BACT</name>
<evidence type="ECO:0000313" key="4">
    <source>
        <dbReference type="Proteomes" id="UP000324974"/>
    </source>
</evidence>
<keyword evidence="4" id="KW-1185">Reference proteome</keyword>
<dbReference type="RefSeq" id="WP_149113621.1">
    <property type="nucleotide sequence ID" value="NZ_CP042425.1"/>
</dbReference>
<keyword evidence="1" id="KW-0732">Signal</keyword>
<dbReference type="InterPro" id="IPR001763">
    <property type="entry name" value="Rhodanese-like_dom"/>
</dbReference>
<dbReference type="InterPro" id="IPR036873">
    <property type="entry name" value="Rhodanese-like_dom_sf"/>
</dbReference>